<gene>
    <name evidence="1" type="ORF">F4820DRAFT_261827</name>
</gene>
<organism evidence="1 2">
    <name type="scientific">Hypoxylon rubiginosum</name>
    <dbReference type="NCBI Taxonomy" id="110542"/>
    <lineage>
        <taxon>Eukaryota</taxon>
        <taxon>Fungi</taxon>
        <taxon>Dikarya</taxon>
        <taxon>Ascomycota</taxon>
        <taxon>Pezizomycotina</taxon>
        <taxon>Sordariomycetes</taxon>
        <taxon>Xylariomycetidae</taxon>
        <taxon>Xylariales</taxon>
        <taxon>Hypoxylaceae</taxon>
        <taxon>Hypoxylon</taxon>
    </lineage>
</organism>
<proteinExistence type="predicted"/>
<dbReference type="Proteomes" id="UP001497700">
    <property type="component" value="Unassembled WGS sequence"/>
</dbReference>
<sequence>MSGSPSVNDFAKPESITGGCLCGSIRYRANFPKDHDFLKLSGSCQCTQCRRNTGALIFMAHTVALRDFTYLTPTTTLKNFYATPGIQRGFCTGCGSFLYWRDESRDDVEIAVGCVDPEFLSKFGFALANASGNNVWCENEIRGVTDGFVGKVGRGIKWARSSEEAIRCKL</sequence>
<keyword evidence="2" id="KW-1185">Reference proteome</keyword>
<protein>
    <submittedName>
        <fullName evidence="1">Glutathione-dependent formaldehyde-activating GFA</fullName>
    </submittedName>
</protein>
<evidence type="ECO:0000313" key="1">
    <source>
        <dbReference type="EMBL" id="KAI4866353.1"/>
    </source>
</evidence>
<accession>A0ACB9Z532</accession>
<reference evidence="1 2" key="1">
    <citation type="journal article" date="2022" name="New Phytol.">
        <title>Ecological generalism drives hyperdiversity of secondary metabolite gene clusters in xylarialean endophytes.</title>
        <authorList>
            <person name="Franco M.E.E."/>
            <person name="Wisecaver J.H."/>
            <person name="Arnold A.E."/>
            <person name="Ju Y.M."/>
            <person name="Slot J.C."/>
            <person name="Ahrendt S."/>
            <person name="Moore L.P."/>
            <person name="Eastman K.E."/>
            <person name="Scott K."/>
            <person name="Konkel Z."/>
            <person name="Mondo S.J."/>
            <person name="Kuo A."/>
            <person name="Hayes R.D."/>
            <person name="Haridas S."/>
            <person name="Andreopoulos B."/>
            <person name="Riley R."/>
            <person name="LaButti K."/>
            <person name="Pangilinan J."/>
            <person name="Lipzen A."/>
            <person name="Amirebrahimi M."/>
            <person name="Yan J."/>
            <person name="Adam C."/>
            <person name="Keymanesh K."/>
            <person name="Ng V."/>
            <person name="Louie K."/>
            <person name="Northen T."/>
            <person name="Drula E."/>
            <person name="Henrissat B."/>
            <person name="Hsieh H.M."/>
            <person name="Youens-Clark K."/>
            <person name="Lutzoni F."/>
            <person name="Miadlikowska J."/>
            <person name="Eastwood D.C."/>
            <person name="Hamelin R.C."/>
            <person name="Grigoriev I.V."/>
            <person name="U'Ren J.M."/>
        </authorList>
    </citation>
    <scope>NUCLEOTIDE SEQUENCE [LARGE SCALE GENOMIC DNA]</scope>
    <source>
        <strain evidence="1 2">CBS 119005</strain>
    </source>
</reference>
<evidence type="ECO:0000313" key="2">
    <source>
        <dbReference type="Proteomes" id="UP001497700"/>
    </source>
</evidence>
<name>A0ACB9Z532_9PEZI</name>
<dbReference type="EMBL" id="MU393460">
    <property type="protein sequence ID" value="KAI4866353.1"/>
    <property type="molecule type" value="Genomic_DNA"/>
</dbReference>
<comment type="caution">
    <text evidence="1">The sequence shown here is derived from an EMBL/GenBank/DDBJ whole genome shotgun (WGS) entry which is preliminary data.</text>
</comment>